<evidence type="ECO:0000256" key="9">
    <source>
        <dbReference type="ARBA" id="ARBA00023065"/>
    </source>
</evidence>
<sequence length="51" mass="6069">MPQMSPLPWLILMLIFILSLMMFASQMHHNKMFSSPQISTSLNKNNKSWMW</sequence>
<keyword evidence="8 13" id="KW-1133">Transmembrane helix</keyword>
<proteinExistence type="inferred from homology"/>
<accession>Q94RF2</accession>
<protein>
    <recommendedName>
        <fullName evidence="12">ATP synthase complex subunit 8</fullName>
    </recommendedName>
</protein>
<keyword evidence="6 12" id="KW-0812">Transmembrane</keyword>
<keyword evidence="7 12" id="KW-0375">Hydrogen ion transport</keyword>
<feature type="transmembrane region" description="Helical" evidence="13">
    <location>
        <begin position="6"/>
        <end position="24"/>
    </location>
</feature>
<dbReference type="Pfam" id="PF00895">
    <property type="entry name" value="ATP-synt_8"/>
    <property type="match status" value="1"/>
</dbReference>
<keyword evidence="11 13" id="KW-0472">Membrane</keyword>
<evidence type="ECO:0000256" key="2">
    <source>
        <dbReference type="ARBA" id="ARBA00008892"/>
    </source>
</evidence>
<comment type="similarity">
    <text evidence="2 12">Belongs to the ATPase protein 8 family.</text>
</comment>
<organism evidence="14">
    <name type="scientific">Lithobius maqinensis</name>
    <dbReference type="NCBI Taxonomy" id="2250572"/>
    <lineage>
        <taxon>Eukaryota</taxon>
        <taxon>Metazoa</taxon>
        <taxon>Ecdysozoa</taxon>
        <taxon>Arthropoda</taxon>
        <taxon>Myriapoda</taxon>
        <taxon>Chilopoda</taxon>
        <taxon>Pleurostigmophora</taxon>
        <taxon>Lithobiomorpha</taxon>
        <taxon>Lithobiidae</taxon>
        <taxon>Lithobius</taxon>
    </lineage>
</organism>
<evidence type="ECO:0000256" key="4">
    <source>
        <dbReference type="ARBA" id="ARBA00022448"/>
    </source>
</evidence>
<comment type="subunit">
    <text evidence="3">F-type ATPases have 2 components, CF(1) - the catalytic core - and CF(0) - the membrane proton channel.</text>
</comment>
<evidence type="ECO:0000256" key="6">
    <source>
        <dbReference type="ARBA" id="ARBA00022692"/>
    </source>
</evidence>
<keyword evidence="9 12" id="KW-0406">Ion transport</keyword>
<evidence type="ECO:0000256" key="8">
    <source>
        <dbReference type="ARBA" id="ARBA00022989"/>
    </source>
</evidence>
<comment type="subcellular location">
    <subcellularLocation>
        <location evidence="1 12">Mitochondrion membrane</location>
        <topology evidence="1 12">Single-pass membrane protein</topology>
    </subcellularLocation>
</comment>
<gene>
    <name evidence="14" type="primary">ATPase 8</name>
</gene>
<dbReference type="InterPro" id="IPR001421">
    <property type="entry name" value="ATP8_metazoa"/>
</dbReference>
<evidence type="ECO:0000256" key="7">
    <source>
        <dbReference type="ARBA" id="ARBA00022781"/>
    </source>
</evidence>
<reference evidence="14" key="1">
    <citation type="journal article" date="2001" name="Nature">
        <title>Mitochondrial protein phylogeny joins myriapods with chelicerates.</title>
        <authorList>
            <person name="Hwang U."/>
            <person name="Friedrich M."/>
            <person name="Choe C."/>
            <person name="Kim W."/>
        </authorList>
    </citation>
    <scope>NUCLEOTIDE SEQUENCE</scope>
</reference>
<evidence type="ECO:0000256" key="11">
    <source>
        <dbReference type="ARBA" id="ARBA00023136"/>
    </source>
</evidence>
<keyword evidence="5 12" id="KW-0138">CF(0)</keyword>
<evidence type="ECO:0000256" key="1">
    <source>
        <dbReference type="ARBA" id="ARBA00004304"/>
    </source>
</evidence>
<name>Q94RF2_9MYRI</name>
<evidence type="ECO:0000313" key="14">
    <source>
        <dbReference type="EMBL" id="CAC69939.1"/>
    </source>
</evidence>
<dbReference type="AlphaFoldDB" id="Q94RF2"/>
<dbReference type="GO" id="GO:0045259">
    <property type="term" value="C:proton-transporting ATP synthase complex"/>
    <property type="evidence" value="ECO:0007669"/>
    <property type="project" value="UniProtKB-KW"/>
</dbReference>
<keyword evidence="10 12" id="KW-0496">Mitochondrion</keyword>
<dbReference type="GO" id="GO:0015986">
    <property type="term" value="P:proton motive force-driven ATP synthesis"/>
    <property type="evidence" value="ECO:0007669"/>
    <property type="project" value="InterPro"/>
</dbReference>
<dbReference type="GO" id="GO:0015078">
    <property type="term" value="F:proton transmembrane transporter activity"/>
    <property type="evidence" value="ECO:0007669"/>
    <property type="project" value="InterPro"/>
</dbReference>
<evidence type="ECO:0000256" key="12">
    <source>
        <dbReference type="RuleBase" id="RU003661"/>
    </source>
</evidence>
<geneLocation type="mitochondrion" evidence="14"/>
<evidence type="ECO:0000256" key="13">
    <source>
        <dbReference type="SAM" id="Phobius"/>
    </source>
</evidence>
<keyword evidence="4 12" id="KW-0813">Transport</keyword>
<evidence type="ECO:0000256" key="10">
    <source>
        <dbReference type="ARBA" id="ARBA00023128"/>
    </source>
</evidence>
<evidence type="ECO:0000256" key="3">
    <source>
        <dbReference type="ARBA" id="ARBA00011291"/>
    </source>
</evidence>
<evidence type="ECO:0000256" key="5">
    <source>
        <dbReference type="ARBA" id="ARBA00022547"/>
    </source>
</evidence>
<dbReference type="EMBL" id="AJ270997">
    <property type="protein sequence ID" value="CAC69939.1"/>
    <property type="molecule type" value="Genomic_DNA"/>
</dbReference>
<dbReference type="GO" id="GO:0031966">
    <property type="term" value="C:mitochondrial membrane"/>
    <property type="evidence" value="ECO:0007669"/>
    <property type="project" value="UniProtKB-SubCell"/>
</dbReference>